<feature type="region of interest" description="Disordered" evidence="2">
    <location>
        <begin position="818"/>
        <end position="858"/>
    </location>
</feature>
<dbReference type="PROSITE" id="PS51741">
    <property type="entry name" value="F_BAR"/>
    <property type="match status" value="1"/>
</dbReference>
<dbReference type="SMART" id="SM00324">
    <property type="entry name" value="RhoGAP"/>
    <property type="match status" value="1"/>
</dbReference>
<dbReference type="Proteomes" id="UP000094236">
    <property type="component" value="Unassembled WGS sequence"/>
</dbReference>
<dbReference type="InterPro" id="IPR031160">
    <property type="entry name" value="F_BAR_dom"/>
</dbReference>
<evidence type="ECO:0000256" key="1">
    <source>
        <dbReference type="PROSITE-ProRule" id="PRU01077"/>
    </source>
</evidence>
<dbReference type="Pfam" id="PF00611">
    <property type="entry name" value="FCH"/>
    <property type="match status" value="1"/>
</dbReference>
<feature type="compositionally biased region" description="Acidic residues" evidence="2">
    <location>
        <begin position="763"/>
        <end position="772"/>
    </location>
</feature>
<evidence type="ECO:0000256" key="2">
    <source>
        <dbReference type="SAM" id="MobiDB-lite"/>
    </source>
</evidence>
<dbReference type="PANTHER" id="PTHR23065">
    <property type="entry name" value="PROLINE-SERINE-THREONINE PHOSPHATASE INTERACTING PROTEIN 1"/>
    <property type="match status" value="1"/>
</dbReference>
<organism evidence="6 7">
    <name type="scientific">Pachysolen tannophilus NRRL Y-2460</name>
    <dbReference type="NCBI Taxonomy" id="669874"/>
    <lineage>
        <taxon>Eukaryota</taxon>
        <taxon>Fungi</taxon>
        <taxon>Dikarya</taxon>
        <taxon>Ascomycota</taxon>
        <taxon>Saccharomycotina</taxon>
        <taxon>Pichiomycetes</taxon>
        <taxon>Pachysolenaceae</taxon>
        <taxon>Pachysolen</taxon>
    </lineage>
</organism>
<evidence type="ECO:0008006" key="8">
    <source>
        <dbReference type="Google" id="ProtNLM"/>
    </source>
</evidence>
<dbReference type="InterPro" id="IPR036388">
    <property type="entry name" value="WH-like_DNA-bd_sf"/>
</dbReference>
<accession>A0A1E4TVE4</accession>
<dbReference type="InterPro" id="IPR036390">
    <property type="entry name" value="WH_DNA-bd_sf"/>
</dbReference>
<protein>
    <recommendedName>
        <fullName evidence="8">Rho-GAP domain-containing protein</fullName>
    </recommendedName>
</protein>
<evidence type="ECO:0000259" key="3">
    <source>
        <dbReference type="PROSITE" id="PS50186"/>
    </source>
</evidence>
<feature type="domain" description="DEP" evidence="3">
    <location>
        <begin position="225"/>
        <end position="289"/>
    </location>
</feature>
<dbReference type="GO" id="GO:0007010">
    <property type="term" value="P:cytoskeleton organization"/>
    <property type="evidence" value="ECO:0007669"/>
    <property type="project" value="TreeGrafter"/>
</dbReference>
<proteinExistence type="predicted"/>
<dbReference type="InterPro" id="IPR027267">
    <property type="entry name" value="AH/BAR_dom_sf"/>
</dbReference>
<dbReference type="GO" id="GO:0005886">
    <property type="term" value="C:plasma membrane"/>
    <property type="evidence" value="ECO:0007669"/>
    <property type="project" value="TreeGrafter"/>
</dbReference>
<dbReference type="InterPro" id="IPR000198">
    <property type="entry name" value="RhoGAP_dom"/>
</dbReference>
<dbReference type="GO" id="GO:0005096">
    <property type="term" value="F:GTPase activator activity"/>
    <property type="evidence" value="ECO:0007669"/>
    <property type="project" value="EnsemblFungi"/>
</dbReference>
<dbReference type="GO" id="GO:0007264">
    <property type="term" value="P:small GTPase-mediated signal transduction"/>
    <property type="evidence" value="ECO:0007669"/>
    <property type="project" value="EnsemblFungi"/>
</dbReference>
<keyword evidence="1" id="KW-0175">Coiled coil</keyword>
<dbReference type="InterPro" id="IPR001060">
    <property type="entry name" value="FCH_dom"/>
</dbReference>
<dbReference type="STRING" id="669874.A0A1E4TVE4"/>
<feature type="compositionally biased region" description="Basic and acidic residues" evidence="2">
    <location>
        <begin position="837"/>
        <end position="852"/>
    </location>
</feature>
<name>A0A1E4TVE4_PACTA</name>
<dbReference type="SUPFAM" id="SSF48350">
    <property type="entry name" value="GTPase activation domain, GAP"/>
    <property type="match status" value="1"/>
</dbReference>
<dbReference type="Gene3D" id="1.20.1270.60">
    <property type="entry name" value="Arfaptin homology (AH) domain/BAR domain"/>
    <property type="match status" value="2"/>
</dbReference>
<dbReference type="InterPro" id="IPR008936">
    <property type="entry name" value="Rho_GTPase_activation_prot"/>
</dbReference>
<dbReference type="Gene3D" id="1.10.555.10">
    <property type="entry name" value="Rho GTPase activation protein"/>
    <property type="match status" value="1"/>
</dbReference>
<feature type="compositionally biased region" description="Low complexity" evidence="2">
    <location>
        <begin position="823"/>
        <end position="834"/>
    </location>
</feature>
<feature type="domain" description="F-BAR" evidence="5">
    <location>
        <begin position="2"/>
        <end position="424"/>
    </location>
</feature>
<feature type="region of interest" description="Disordered" evidence="2">
    <location>
        <begin position="685"/>
        <end position="788"/>
    </location>
</feature>
<feature type="compositionally biased region" description="Low complexity" evidence="2">
    <location>
        <begin position="696"/>
        <end position="713"/>
    </location>
</feature>
<dbReference type="Gene3D" id="1.10.10.10">
    <property type="entry name" value="Winged helix-like DNA-binding domain superfamily/Winged helix DNA-binding domain"/>
    <property type="match status" value="1"/>
</dbReference>
<dbReference type="SUPFAM" id="SSF103657">
    <property type="entry name" value="BAR/IMD domain-like"/>
    <property type="match status" value="2"/>
</dbReference>
<dbReference type="Pfam" id="PF00620">
    <property type="entry name" value="RhoGAP"/>
    <property type="match status" value="1"/>
</dbReference>
<dbReference type="SUPFAM" id="SSF46785">
    <property type="entry name" value="Winged helix' DNA-binding domain"/>
    <property type="match status" value="1"/>
</dbReference>
<dbReference type="SMART" id="SM00049">
    <property type="entry name" value="DEP"/>
    <property type="match status" value="1"/>
</dbReference>
<dbReference type="PANTHER" id="PTHR23065:SF17">
    <property type="entry name" value="RHO-GTPASE-ACTIVATING PROTEIN RGD2"/>
    <property type="match status" value="1"/>
</dbReference>
<dbReference type="PROSITE" id="PS50238">
    <property type="entry name" value="RHOGAP"/>
    <property type="match status" value="1"/>
</dbReference>
<feature type="compositionally biased region" description="Low complexity" evidence="2">
    <location>
        <begin position="740"/>
        <end position="759"/>
    </location>
</feature>
<evidence type="ECO:0000313" key="6">
    <source>
        <dbReference type="EMBL" id="ODV95706.1"/>
    </source>
</evidence>
<feature type="domain" description="Rho-GAP" evidence="4">
    <location>
        <begin position="458"/>
        <end position="680"/>
    </location>
</feature>
<sequence length="858" mass="97949">MPSFADSFWTNDYLSGIDILFGKLYQGCVENDEFVSLFTTRMECELQYGKGLSQIPLQHQPNPSGFNKDDGASLKSCFLGLCNEMGGEGEYHIQVAQNIKLMVLDPFSKWSMEHKQRVQYSEKTLKTNLKNYNKHKGFLEKIQKKYFNRCRLLEDIKSQFPNEKDFYTYIDQEDKIVEEEKLREHESLNIKLGDFEYDYNNLKDILKKMLQEIPKTSYKVPILGTYQNCSTGSNIVMWLQHNLGLTNNSIENLENIGQGLIENGFLRVVGSVGQRNFLNSSQMYYQWKPYSFELAGIELEDSSVVNNIKGTAQLTNYFDDIMSNVTTKVDINDIPGLKRLIQEVKTLDKEYLNAALKLDDLRCKLEQLMIDHYSFMEKCELDRLKALKKVTLDFLASISNKITSLKSIIDKLMIYEESIQPIKDLLFLLENYRTGYYQPKVTLYDNFYQSSLKQMFGVDLSLRCRFDKKLVPLVVSSTLMYMDSIYPILENDEVRLNCWIIPVKLQLTHDLRNKLNNLLLDNDESRYSIKTMQEIYNTYGSPSIIASVLKLYLLELPDSLIPNEYFDLIKSLYAQFVGSDEANTEKRITGLINFLSNLPTCNIATLDSILTHFTRMISTVGQDSKEDNQKEMINKFVSNISNEFSTLILRSSTNNSSSSSAGLFTSKLVKDLLEHKVQIFDELKKQSRQRGNVKNSLQKSSPTSISSLPLSKKNYSGLSRNSTVQSRLQNAVDSAKKRASSSSSTSTLRTSSSELLPENSDSREEDDPEEVEETKMNNSNLKYKPLKSNHDDVISTHPMSSPHQRKVSIDGVLLTPVKARSHNNGNGNVTTTGNKGVDLHDTSSPIDEHSESKPVIIE</sequence>
<dbReference type="Pfam" id="PF00610">
    <property type="entry name" value="DEP"/>
    <property type="match status" value="1"/>
</dbReference>
<dbReference type="AlphaFoldDB" id="A0A1E4TVE4"/>
<evidence type="ECO:0000259" key="4">
    <source>
        <dbReference type="PROSITE" id="PS50238"/>
    </source>
</evidence>
<dbReference type="SMART" id="SM00055">
    <property type="entry name" value="FCH"/>
    <property type="match status" value="1"/>
</dbReference>
<dbReference type="GO" id="GO:0005737">
    <property type="term" value="C:cytoplasm"/>
    <property type="evidence" value="ECO:0007669"/>
    <property type="project" value="TreeGrafter"/>
</dbReference>
<dbReference type="InterPro" id="IPR000591">
    <property type="entry name" value="DEP_dom"/>
</dbReference>
<evidence type="ECO:0000313" key="7">
    <source>
        <dbReference type="Proteomes" id="UP000094236"/>
    </source>
</evidence>
<dbReference type="GO" id="GO:0000935">
    <property type="term" value="C:division septum"/>
    <property type="evidence" value="ECO:0007669"/>
    <property type="project" value="TreeGrafter"/>
</dbReference>
<keyword evidence="7" id="KW-1185">Reference proteome</keyword>
<dbReference type="EMBL" id="KV454014">
    <property type="protein sequence ID" value="ODV95706.1"/>
    <property type="molecule type" value="Genomic_DNA"/>
</dbReference>
<dbReference type="OrthoDB" id="2155291at2759"/>
<gene>
    <name evidence="6" type="ORF">PACTADRAFT_3392</name>
</gene>
<feature type="compositionally biased region" description="Polar residues" evidence="2">
    <location>
        <begin position="714"/>
        <end position="732"/>
    </location>
</feature>
<dbReference type="PROSITE" id="PS50186">
    <property type="entry name" value="DEP"/>
    <property type="match status" value="1"/>
</dbReference>
<reference evidence="7" key="1">
    <citation type="submission" date="2016-05" db="EMBL/GenBank/DDBJ databases">
        <title>Comparative genomics of biotechnologically important yeasts.</title>
        <authorList>
            <consortium name="DOE Joint Genome Institute"/>
            <person name="Riley R."/>
            <person name="Haridas S."/>
            <person name="Wolfe K.H."/>
            <person name="Lopes M.R."/>
            <person name="Hittinger C.T."/>
            <person name="Goker M."/>
            <person name="Salamov A."/>
            <person name="Wisecaver J."/>
            <person name="Long T.M."/>
            <person name="Aerts A.L."/>
            <person name="Barry K."/>
            <person name="Choi C."/>
            <person name="Clum A."/>
            <person name="Coughlan A.Y."/>
            <person name="Deshpande S."/>
            <person name="Douglass A.P."/>
            <person name="Hanson S.J."/>
            <person name="Klenk H.-P."/>
            <person name="Labutti K."/>
            <person name="Lapidus A."/>
            <person name="Lindquist E."/>
            <person name="Lipzen A."/>
            <person name="Meier-Kolthoff J.P."/>
            <person name="Ohm R.A."/>
            <person name="Otillar R.P."/>
            <person name="Pangilinan J."/>
            <person name="Peng Y."/>
            <person name="Rokas A."/>
            <person name="Rosa C.A."/>
            <person name="Scheuner C."/>
            <person name="Sibirny A.A."/>
            <person name="Slot J.C."/>
            <person name="Stielow J.B."/>
            <person name="Sun H."/>
            <person name="Kurtzman C.P."/>
            <person name="Blackwell M."/>
            <person name="Grigoriev I.V."/>
            <person name="Jeffries T.W."/>
        </authorList>
    </citation>
    <scope>NUCLEOTIDE SEQUENCE [LARGE SCALE GENOMIC DNA]</scope>
    <source>
        <strain evidence="7">NRRL Y-2460</strain>
    </source>
</reference>
<evidence type="ECO:0000259" key="5">
    <source>
        <dbReference type="PROSITE" id="PS51741"/>
    </source>
</evidence>